<name>A0ABR8Q314_9CLOT</name>
<gene>
    <name evidence="1" type="ORF">H9660_06540</name>
</gene>
<organism evidence="1 2">
    <name type="scientific">Clostridium gallinarum</name>
    <dbReference type="NCBI Taxonomy" id="2762246"/>
    <lineage>
        <taxon>Bacteria</taxon>
        <taxon>Bacillati</taxon>
        <taxon>Bacillota</taxon>
        <taxon>Clostridia</taxon>
        <taxon>Eubacteriales</taxon>
        <taxon>Clostridiaceae</taxon>
        <taxon>Clostridium</taxon>
    </lineage>
</organism>
<dbReference type="RefSeq" id="WP_191749566.1">
    <property type="nucleotide sequence ID" value="NZ_JACSQZ010000017.1"/>
</dbReference>
<accession>A0ABR8Q314</accession>
<reference evidence="1 2" key="1">
    <citation type="submission" date="2020-08" db="EMBL/GenBank/DDBJ databases">
        <title>A Genomic Blueprint of the Chicken Gut Microbiome.</title>
        <authorList>
            <person name="Gilroy R."/>
            <person name="Ravi A."/>
            <person name="Getino M."/>
            <person name="Pursley I."/>
            <person name="Horton D.L."/>
            <person name="Alikhan N.-F."/>
            <person name="Baker D."/>
            <person name="Gharbi K."/>
            <person name="Hall N."/>
            <person name="Watson M."/>
            <person name="Adriaenssens E.M."/>
            <person name="Foster-Nyarko E."/>
            <person name="Jarju S."/>
            <person name="Secka A."/>
            <person name="Antonio M."/>
            <person name="Oren A."/>
            <person name="Chaudhuri R."/>
            <person name="La Ragione R.M."/>
            <person name="Hildebrand F."/>
            <person name="Pallen M.J."/>
        </authorList>
    </citation>
    <scope>NUCLEOTIDE SEQUENCE [LARGE SCALE GENOMIC DNA]</scope>
    <source>
        <strain evidence="1 2">Sa3CUN1</strain>
    </source>
</reference>
<comment type="caution">
    <text evidence="1">The sequence shown here is derived from an EMBL/GenBank/DDBJ whole genome shotgun (WGS) entry which is preliminary data.</text>
</comment>
<evidence type="ECO:0000313" key="2">
    <source>
        <dbReference type="Proteomes" id="UP000640335"/>
    </source>
</evidence>
<dbReference type="Proteomes" id="UP000640335">
    <property type="component" value="Unassembled WGS sequence"/>
</dbReference>
<proteinExistence type="predicted"/>
<protein>
    <submittedName>
        <fullName evidence="1">Uncharacterized protein</fullName>
    </submittedName>
</protein>
<keyword evidence="2" id="KW-1185">Reference proteome</keyword>
<sequence>MYYGILQRKCKNDSYVFGFDGYGKKLDFININNYSNIERNTPNGLYVFEIDKKRSDFEKFDKNKSEVDEFINGVETVSKNISVELSIDDIEKLINKKNKIEDGLYIKNINEDNLIIAYLENDEIEDPLNILKLLYSKNLKDIKNKKYLILNKWNSLDYKYYETKLSTILKSRAAENFCAVILLSNIKNQCIQVGLN</sequence>
<evidence type="ECO:0000313" key="1">
    <source>
        <dbReference type="EMBL" id="MBD7914800.1"/>
    </source>
</evidence>
<dbReference type="EMBL" id="JACSQZ010000017">
    <property type="protein sequence ID" value="MBD7914800.1"/>
    <property type="molecule type" value="Genomic_DNA"/>
</dbReference>